<reference evidence="2 3" key="1">
    <citation type="submission" date="2024-08" db="EMBL/GenBank/DDBJ databases">
        <title>Gnathostoma spinigerum genome.</title>
        <authorList>
            <person name="Gonzalez-Bertolin B."/>
            <person name="Monzon S."/>
            <person name="Zaballos A."/>
            <person name="Jimenez P."/>
            <person name="Dekumyoy P."/>
            <person name="Varona S."/>
            <person name="Cuesta I."/>
            <person name="Sumanam S."/>
            <person name="Adisakwattana P."/>
            <person name="Gasser R.B."/>
            <person name="Hernandez-Gonzalez A."/>
            <person name="Young N.D."/>
            <person name="Perteguer M.J."/>
        </authorList>
    </citation>
    <scope>NUCLEOTIDE SEQUENCE [LARGE SCALE GENOMIC DNA]</scope>
    <source>
        <strain evidence="2">AL3</strain>
        <tissue evidence="2">Liver</tissue>
    </source>
</reference>
<name>A0ABD6ECT4_9BILA</name>
<gene>
    <name evidence="2" type="ORF">AB6A40_003791</name>
</gene>
<organism evidence="2 3">
    <name type="scientific">Gnathostoma spinigerum</name>
    <dbReference type="NCBI Taxonomy" id="75299"/>
    <lineage>
        <taxon>Eukaryota</taxon>
        <taxon>Metazoa</taxon>
        <taxon>Ecdysozoa</taxon>
        <taxon>Nematoda</taxon>
        <taxon>Chromadorea</taxon>
        <taxon>Rhabditida</taxon>
        <taxon>Spirurina</taxon>
        <taxon>Gnathostomatomorpha</taxon>
        <taxon>Gnathostomatoidea</taxon>
        <taxon>Gnathostomatidae</taxon>
        <taxon>Gnathostoma</taxon>
    </lineage>
</organism>
<evidence type="ECO:0000256" key="1">
    <source>
        <dbReference type="SAM" id="MobiDB-lite"/>
    </source>
</evidence>
<evidence type="ECO:0000313" key="3">
    <source>
        <dbReference type="Proteomes" id="UP001608902"/>
    </source>
</evidence>
<dbReference type="AlphaFoldDB" id="A0ABD6ECT4"/>
<proteinExistence type="predicted"/>
<comment type="caution">
    <text evidence="2">The sequence shown here is derived from an EMBL/GenBank/DDBJ whole genome shotgun (WGS) entry which is preliminary data.</text>
</comment>
<evidence type="ECO:0000313" key="2">
    <source>
        <dbReference type="EMBL" id="MFH4977082.1"/>
    </source>
</evidence>
<sequence length="507" mass="55735">MLKSQTIIRKRRPKGSGKTLTEILDHYPSTSVHSREHSALSNDTSSLSELLCSASSYSQPVSTVPKKITRDSTIYLQSFAWNDTSNSKKMISNTSDMSTEESARVPKEDLSAVDSAQATSAAANAPSSLSEEVNVVFNSQVDHIHADEMATLANVFATTPEIPCHLCGSKMKLTMRKMRYKDAFKEYPGYRCCKKGCQTFRSPRSLLKSYTILVNQMKGQATENYYIPSPLQIKQLEVAFPGEVTSSLEPEESSTEIDAPLSPCTSSKESDERALQLMFPDEQSDDEYDDLKCQLDFVNPKQRCFDKLKAIASESSAKGLQKKSRCDSGLPTGHSQFCGTSVASKVLSPPPSLMRESQETTDGSSISKESSDIPATNGKVISSSPYKKKSQSHLVKGERRRATTLNSSEESFPDECTRKVPKDGSVSPPPLKKWNFRDRAGGEDEEATNDPDHDCEEAKLAIADEDEVSLKDPSLALIIDESASSPPVQKGRDPGRIILHCSEEMIL</sequence>
<protein>
    <submittedName>
        <fullName evidence="2">Uncharacterized protein</fullName>
    </submittedName>
</protein>
<dbReference type="EMBL" id="JBGFUD010002047">
    <property type="protein sequence ID" value="MFH4977082.1"/>
    <property type="molecule type" value="Genomic_DNA"/>
</dbReference>
<feature type="region of interest" description="Disordered" evidence="1">
    <location>
        <begin position="244"/>
        <end position="267"/>
    </location>
</feature>
<dbReference type="Proteomes" id="UP001608902">
    <property type="component" value="Unassembled WGS sequence"/>
</dbReference>
<accession>A0ABD6ECT4</accession>
<feature type="region of interest" description="Disordered" evidence="1">
    <location>
        <begin position="341"/>
        <end position="453"/>
    </location>
</feature>
<keyword evidence="3" id="KW-1185">Reference proteome</keyword>